<keyword evidence="1" id="KW-0597">Phosphoprotein</keyword>
<proteinExistence type="predicted"/>
<feature type="domain" description="PH" evidence="3">
    <location>
        <begin position="306"/>
        <end position="414"/>
    </location>
</feature>
<dbReference type="InterPro" id="IPR027267">
    <property type="entry name" value="AH/BAR_dom_sf"/>
</dbReference>
<dbReference type="AlphaFoldDB" id="A0A316ZGV2"/>
<protein>
    <recommendedName>
        <fullName evidence="3">PH domain-containing protein</fullName>
    </recommendedName>
</protein>
<dbReference type="Pfam" id="PF20400">
    <property type="entry name" value="BAR_4"/>
    <property type="match status" value="1"/>
</dbReference>
<evidence type="ECO:0000313" key="4">
    <source>
        <dbReference type="EMBL" id="PWN99523.1"/>
    </source>
</evidence>
<evidence type="ECO:0000259" key="3">
    <source>
        <dbReference type="PROSITE" id="PS50003"/>
    </source>
</evidence>
<evidence type="ECO:0000256" key="1">
    <source>
        <dbReference type="ARBA" id="ARBA00022553"/>
    </source>
</evidence>
<dbReference type="RefSeq" id="XP_025599802.1">
    <property type="nucleotide sequence ID" value="XM_025741962.1"/>
</dbReference>
<feature type="compositionally biased region" description="Low complexity" evidence="2">
    <location>
        <begin position="536"/>
        <end position="549"/>
    </location>
</feature>
<feature type="region of interest" description="Disordered" evidence="2">
    <location>
        <begin position="514"/>
        <end position="549"/>
    </location>
</feature>
<evidence type="ECO:0000313" key="5">
    <source>
        <dbReference type="Proteomes" id="UP000245946"/>
    </source>
</evidence>
<dbReference type="Gene3D" id="1.20.1270.60">
    <property type="entry name" value="Arfaptin homology (AH) domain/BAR domain"/>
    <property type="match status" value="1"/>
</dbReference>
<dbReference type="SUPFAM" id="SSF50729">
    <property type="entry name" value="PH domain-like"/>
    <property type="match status" value="1"/>
</dbReference>
<keyword evidence="5" id="KW-1185">Reference proteome</keyword>
<gene>
    <name evidence="4" type="ORF">FA09DRAFT_328903</name>
</gene>
<feature type="compositionally biased region" description="Polar residues" evidence="2">
    <location>
        <begin position="466"/>
        <end position="475"/>
    </location>
</feature>
<sequence length="549" mass="60282">MSQYDAHSISRASSLSRKSTVASRNASLIKKNTGPHELRPSDILIERFTGWKHITKQLIAYFEGIADIEYNTAKELTKLGGVIQVPFKEGSQFLGEEGIQDIYYGIRDKTRVIADHHANLAKTVEGSIVQHLQKLRSEIKAHVKNVQQDTGKLANSVAKEREMSTKMISDLARSITLLKNTPMSVTAKEDPYSANNAVFRQLQKQVNEENALQKSIIIMQQNSAHFEEGIVRSIQSAWQTFDEWSGRMSAQVQDTWLGLGVQMRSLQPNAEWIAFAARSDHLLDPDTPLRNPETIDYPGKEDPSVIPVHQGILERKKRFTKTYKESFYVLTPSGYLHEHGSSDATTHPNPELSLFLPNCTLGPIRGTKFHIEAAAKNMPGLSKLPLAREHSYTFRARSEEEVHEWWNDIKQLSKVYLTSSAVMDRTGPVPAAVRAAGYRSEPEDEEDEEDGSSVEEDDEYEEAQDQAATNAQHNASAGAAPAITSGNEETPAYSGAGAEKAGVEIGANGYAVEKKGEAGQAGEPSQDARGKEKAADTPAAAAGASEPAA</sequence>
<feature type="region of interest" description="Disordered" evidence="2">
    <location>
        <begin position="434"/>
        <end position="497"/>
    </location>
</feature>
<dbReference type="InterPro" id="IPR001849">
    <property type="entry name" value="PH_domain"/>
</dbReference>
<reference evidence="4 5" key="1">
    <citation type="journal article" date="2018" name="Mol. Biol. Evol.">
        <title>Broad Genomic Sampling Reveals a Smut Pathogenic Ancestry of the Fungal Clade Ustilaginomycotina.</title>
        <authorList>
            <person name="Kijpornyongpan T."/>
            <person name="Mondo S.J."/>
            <person name="Barry K."/>
            <person name="Sandor L."/>
            <person name="Lee J."/>
            <person name="Lipzen A."/>
            <person name="Pangilinan J."/>
            <person name="LaButti K."/>
            <person name="Hainaut M."/>
            <person name="Henrissat B."/>
            <person name="Grigoriev I.V."/>
            <person name="Spatafora J.W."/>
            <person name="Aime M.C."/>
        </authorList>
    </citation>
    <scope>NUCLEOTIDE SEQUENCE [LARGE SCALE GENOMIC DNA]</scope>
    <source>
        <strain evidence="4 5">MCA 4186</strain>
    </source>
</reference>
<organism evidence="4 5">
    <name type="scientific">Tilletiopsis washingtonensis</name>
    <dbReference type="NCBI Taxonomy" id="58919"/>
    <lineage>
        <taxon>Eukaryota</taxon>
        <taxon>Fungi</taxon>
        <taxon>Dikarya</taxon>
        <taxon>Basidiomycota</taxon>
        <taxon>Ustilaginomycotina</taxon>
        <taxon>Exobasidiomycetes</taxon>
        <taxon>Entylomatales</taxon>
        <taxon>Entylomatales incertae sedis</taxon>
        <taxon>Tilletiopsis</taxon>
    </lineage>
</organism>
<dbReference type="CDD" id="cd13311">
    <property type="entry name" value="PH_Slm1"/>
    <property type="match status" value="1"/>
</dbReference>
<dbReference type="InterPro" id="IPR043453">
    <property type="entry name" value="Slm1_PH"/>
</dbReference>
<dbReference type="GeneID" id="37269506"/>
<feature type="compositionally biased region" description="Acidic residues" evidence="2">
    <location>
        <begin position="442"/>
        <end position="464"/>
    </location>
</feature>
<dbReference type="InterPro" id="IPR011993">
    <property type="entry name" value="PH-like_dom_sf"/>
</dbReference>
<dbReference type="STRING" id="58919.A0A316ZGV2"/>
<dbReference type="Gene3D" id="2.30.29.30">
    <property type="entry name" value="Pleckstrin-homology domain (PH domain)/Phosphotyrosine-binding domain (PTB)"/>
    <property type="match status" value="1"/>
</dbReference>
<feature type="compositionally biased region" description="Basic and acidic residues" evidence="2">
    <location>
        <begin position="526"/>
        <end position="535"/>
    </location>
</feature>
<dbReference type="EMBL" id="KZ819288">
    <property type="protein sequence ID" value="PWN99523.1"/>
    <property type="molecule type" value="Genomic_DNA"/>
</dbReference>
<dbReference type="PROSITE" id="PS50003">
    <property type="entry name" value="PH_DOMAIN"/>
    <property type="match status" value="1"/>
</dbReference>
<dbReference type="PANTHER" id="PTHR31941:SF1">
    <property type="entry name" value="CYTOSKELETAL SIGNALING PROTEIN SLM1"/>
    <property type="match status" value="1"/>
</dbReference>
<dbReference type="Proteomes" id="UP000245946">
    <property type="component" value="Unassembled WGS sequence"/>
</dbReference>
<name>A0A316ZGV2_9BASI</name>
<dbReference type="SUPFAM" id="SSF103657">
    <property type="entry name" value="BAR/IMD domain-like"/>
    <property type="match status" value="1"/>
</dbReference>
<dbReference type="Pfam" id="PF20399">
    <property type="entry name" value="PH_20"/>
    <property type="match status" value="1"/>
</dbReference>
<dbReference type="PANTHER" id="PTHR31941">
    <property type="entry name" value="CYTOSKELETAL SIGNALING PROTEIN SLM1"/>
    <property type="match status" value="1"/>
</dbReference>
<dbReference type="InterPro" id="IPR046869">
    <property type="entry name" value="SLM1/RGC1-like_PH"/>
</dbReference>
<dbReference type="SMART" id="SM00233">
    <property type="entry name" value="PH"/>
    <property type="match status" value="1"/>
</dbReference>
<dbReference type="OrthoDB" id="5598057at2759"/>
<evidence type="ECO:0000256" key="2">
    <source>
        <dbReference type="SAM" id="MobiDB-lite"/>
    </source>
</evidence>
<accession>A0A316ZGV2</accession>
<dbReference type="InterPro" id="IPR046868">
    <property type="entry name" value="BAR_4"/>
</dbReference>